<sequence length="148" mass="17031">MNLSDLLKRRERDRQKLVSEVAKRNEREMVGKQARLSRRWKAKDMKDVVDLLRQVATALGLATDVVSVGDTGASIDEPTVYIQAEVREGGGEFRLAIVSGRYPYYVSEVPLLRRWQKSFGDAICDVLEKKKYIPNEEPEHDTTQYQYP</sequence>
<name>A0A1F5FIV5_9BACT</name>
<dbReference type="AlphaFoldDB" id="A0A1F5FIV5"/>
<evidence type="ECO:0000313" key="2">
    <source>
        <dbReference type="Proteomes" id="UP000176682"/>
    </source>
</evidence>
<accession>A0A1F5FIV5</accession>
<evidence type="ECO:0000313" key="1">
    <source>
        <dbReference type="EMBL" id="OGD79521.1"/>
    </source>
</evidence>
<comment type="caution">
    <text evidence="1">The sequence shown here is derived from an EMBL/GenBank/DDBJ whole genome shotgun (WGS) entry which is preliminary data.</text>
</comment>
<gene>
    <name evidence="1" type="ORF">A2368_00075</name>
</gene>
<dbReference type="EMBL" id="MFAM01000018">
    <property type="protein sequence ID" value="OGD79521.1"/>
    <property type="molecule type" value="Genomic_DNA"/>
</dbReference>
<organism evidence="1 2">
    <name type="scientific">Candidatus Collierbacteria bacterium RIFOXYB1_FULL_49_13</name>
    <dbReference type="NCBI Taxonomy" id="1817728"/>
    <lineage>
        <taxon>Bacteria</taxon>
        <taxon>Candidatus Collieribacteriota</taxon>
    </lineage>
</organism>
<proteinExistence type="predicted"/>
<protein>
    <submittedName>
        <fullName evidence="1">Uncharacterized protein</fullName>
    </submittedName>
</protein>
<dbReference type="Proteomes" id="UP000176682">
    <property type="component" value="Unassembled WGS sequence"/>
</dbReference>
<reference evidence="1 2" key="1">
    <citation type="journal article" date="2016" name="Nat. Commun.">
        <title>Thousands of microbial genomes shed light on interconnected biogeochemical processes in an aquifer system.</title>
        <authorList>
            <person name="Anantharaman K."/>
            <person name="Brown C.T."/>
            <person name="Hug L.A."/>
            <person name="Sharon I."/>
            <person name="Castelle C.J."/>
            <person name="Probst A.J."/>
            <person name="Thomas B.C."/>
            <person name="Singh A."/>
            <person name="Wilkins M.J."/>
            <person name="Karaoz U."/>
            <person name="Brodie E.L."/>
            <person name="Williams K.H."/>
            <person name="Hubbard S.S."/>
            <person name="Banfield J.F."/>
        </authorList>
    </citation>
    <scope>NUCLEOTIDE SEQUENCE [LARGE SCALE GENOMIC DNA]</scope>
</reference>